<keyword evidence="3" id="KW-0202">Cytokine</keyword>
<evidence type="ECO:0000256" key="2">
    <source>
        <dbReference type="ARBA" id="ARBA00008670"/>
    </source>
</evidence>
<dbReference type="GeneID" id="101857902"/>
<comment type="subcellular location">
    <subcellularLocation>
        <location evidence="1">Membrane</location>
    </subcellularLocation>
</comment>
<proteinExistence type="inferred from homology"/>
<dbReference type="SUPFAM" id="SSF49842">
    <property type="entry name" value="TNF-like"/>
    <property type="match status" value="1"/>
</dbReference>
<evidence type="ECO:0000256" key="4">
    <source>
        <dbReference type="ARBA" id="ARBA00023136"/>
    </source>
</evidence>
<name>A0ABM0K3V8_APLCA</name>
<evidence type="ECO:0000259" key="7">
    <source>
        <dbReference type="PROSITE" id="PS50049"/>
    </source>
</evidence>
<sequence length="412" mass="45085">MQDPYSPLLAPGTEKTAVTYWNGGHRYPHYITETSFSTMAKDTRVTFDNSSPNPSKQSGRGRHSRAERQISYEETENCVNEMSESFPGLSNRAHRLMRQVSESFNFRTIKVALITSAILNLLLGIPFGVFFGIWISQKNEGASSSSSPSSSPSSSSSSSSSSSLVPVDNGWQNNQDLGHALIPVHGCYPCSDITSRGLKNRVKVKSRNDICCTEVKIPEMDGASFTFSYANTMRGGDSDKQGFPCRGSGRGDLGYPIEATAAAHMMLDVKQTKLNIKGHGHSEEYPLSWISDDPEGGLNFVGEGVYYSKGQITIRSSGKYHVYSQVTLSTTENPLDEGDAEKIIVHAIIAKSKGTPKTLVLSQVTIKQNEVRSTNMEGTFNFSKGDVISIYVSHPSFLKDVRPGNTFGLFKL</sequence>
<evidence type="ECO:0000256" key="3">
    <source>
        <dbReference type="ARBA" id="ARBA00022514"/>
    </source>
</evidence>
<dbReference type="RefSeq" id="XP_005108152.1">
    <property type="nucleotide sequence ID" value="XM_005108095.3"/>
</dbReference>
<dbReference type="Pfam" id="PF00229">
    <property type="entry name" value="TNF"/>
    <property type="match status" value="1"/>
</dbReference>
<feature type="transmembrane region" description="Helical" evidence="6">
    <location>
        <begin position="111"/>
        <end position="135"/>
    </location>
</feature>
<dbReference type="RefSeq" id="XP_035828239.1">
    <property type="nucleotide sequence ID" value="XM_035972346.1"/>
</dbReference>
<dbReference type="PROSITE" id="PS50049">
    <property type="entry name" value="THD_2"/>
    <property type="match status" value="1"/>
</dbReference>
<evidence type="ECO:0000313" key="9">
    <source>
        <dbReference type="RefSeq" id="XP_005108152.1"/>
    </source>
</evidence>
<evidence type="ECO:0000256" key="5">
    <source>
        <dbReference type="SAM" id="MobiDB-lite"/>
    </source>
</evidence>
<feature type="domain" description="THD" evidence="7">
    <location>
        <begin position="261"/>
        <end position="412"/>
    </location>
</feature>
<dbReference type="PANTHER" id="PTHR11471">
    <property type="entry name" value="TUMOR NECROSIS FACTOR FAMILY MEMBER"/>
    <property type="match status" value="1"/>
</dbReference>
<reference evidence="9 10" key="1">
    <citation type="submission" date="2025-05" db="UniProtKB">
        <authorList>
            <consortium name="RefSeq"/>
        </authorList>
    </citation>
    <scope>IDENTIFICATION</scope>
</reference>
<protein>
    <submittedName>
        <fullName evidence="9 10">Uncharacterized protein LOC101857902 isoform X1</fullName>
    </submittedName>
</protein>
<gene>
    <name evidence="9 10" type="primary">LOC101857902</name>
</gene>
<dbReference type="InterPro" id="IPR008983">
    <property type="entry name" value="Tumour_necrosis_fac-like_dom"/>
</dbReference>
<dbReference type="SMART" id="SM00207">
    <property type="entry name" value="TNF"/>
    <property type="match status" value="1"/>
</dbReference>
<evidence type="ECO:0000256" key="1">
    <source>
        <dbReference type="ARBA" id="ARBA00004370"/>
    </source>
</evidence>
<keyword evidence="8" id="KW-1185">Reference proteome</keyword>
<feature type="compositionally biased region" description="Low complexity" evidence="5">
    <location>
        <begin position="143"/>
        <end position="163"/>
    </location>
</feature>
<evidence type="ECO:0000313" key="8">
    <source>
        <dbReference type="Proteomes" id="UP000694888"/>
    </source>
</evidence>
<organism evidence="8 9">
    <name type="scientific">Aplysia californica</name>
    <name type="common">California sea hare</name>
    <dbReference type="NCBI Taxonomy" id="6500"/>
    <lineage>
        <taxon>Eukaryota</taxon>
        <taxon>Metazoa</taxon>
        <taxon>Spiralia</taxon>
        <taxon>Lophotrochozoa</taxon>
        <taxon>Mollusca</taxon>
        <taxon>Gastropoda</taxon>
        <taxon>Heterobranchia</taxon>
        <taxon>Euthyneura</taxon>
        <taxon>Tectipleura</taxon>
        <taxon>Aplysiida</taxon>
        <taxon>Aplysioidea</taxon>
        <taxon>Aplysiidae</taxon>
        <taxon>Aplysia</taxon>
    </lineage>
</organism>
<keyword evidence="4 6" id="KW-0472">Membrane</keyword>
<evidence type="ECO:0000313" key="10">
    <source>
        <dbReference type="RefSeq" id="XP_035828239.1"/>
    </source>
</evidence>
<evidence type="ECO:0000256" key="6">
    <source>
        <dbReference type="SAM" id="Phobius"/>
    </source>
</evidence>
<feature type="region of interest" description="Disordered" evidence="5">
    <location>
        <begin position="45"/>
        <end position="74"/>
    </location>
</feature>
<feature type="compositionally biased region" description="Polar residues" evidence="5">
    <location>
        <begin position="45"/>
        <end position="58"/>
    </location>
</feature>
<dbReference type="Proteomes" id="UP000694888">
    <property type="component" value="Unplaced"/>
</dbReference>
<comment type="similarity">
    <text evidence="2">Belongs to the tumor necrosis factor family.</text>
</comment>
<feature type="region of interest" description="Disordered" evidence="5">
    <location>
        <begin position="142"/>
        <end position="165"/>
    </location>
</feature>
<dbReference type="InterPro" id="IPR006052">
    <property type="entry name" value="TNF_dom"/>
</dbReference>
<dbReference type="PANTHER" id="PTHR11471:SF13">
    <property type="entry name" value="TNF FAMILY PROFILE DOMAIN-CONTAINING PROTEIN"/>
    <property type="match status" value="1"/>
</dbReference>
<dbReference type="Gene3D" id="2.60.120.40">
    <property type="match status" value="1"/>
</dbReference>
<accession>A0ABM0K3V8</accession>
<keyword evidence="6" id="KW-0812">Transmembrane</keyword>
<keyword evidence="6" id="KW-1133">Transmembrane helix</keyword>